<dbReference type="EMBL" id="LLYA01000170">
    <property type="protein sequence ID" value="KRR21693.1"/>
    <property type="molecule type" value="Genomic_DNA"/>
</dbReference>
<reference evidence="1 2" key="1">
    <citation type="submission" date="2014-03" db="EMBL/GenBank/DDBJ databases">
        <title>Bradyrhizobium valentinum sp. nov., isolated from effective nodules of Lupinus mariae-josephae, a lupine endemic of basic-lime soils in Eastern Spain.</title>
        <authorList>
            <person name="Duran D."/>
            <person name="Rey L."/>
            <person name="Navarro A."/>
            <person name="Busquets A."/>
            <person name="Imperial J."/>
            <person name="Ruiz-Argueso T."/>
        </authorList>
    </citation>
    <scope>NUCLEOTIDE SEQUENCE [LARGE SCALE GENOMIC DNA]</scope>
    <source>
        <strain evidence="1 2">Ro19</strain>
    </source>
</reference>
<keyword evidence="2" id="KW-1185">Reference proteome</keyword>
<dbReference type="RefSeq" id="WP_057845593.1">
    <property type="nucleotide sequence ID" value="NZ_LLYA01000170.1"/>
</dbReference>
<evidence type="ECO:0000313" key="1">
    <source>
        <dbReference type="EMBL" id="KRR21693.1"/>
    </source>
</evidence>
<sequence>MQIIGRKVIASRNEVAAFNAAWPCSTLRSTRAYWFDFDSNGDLVDTDCPEQDDGPAASAMAEDCKAYLFDNVQAPWMEA</sequence>
<accession>A0A0R3MV21</accession>
<gene>
    <name evidence="1" type="ORF">CQ13_06480</name>
</gene>
<evidence type="ECO:0000313" key="2">
    <source>
        <dbReference type="Proteomes" id="UP000052023"/>
    </source>
</evidence>
<name>A0A0R3MV21_9BRAD</name>
<proteinExistence type="predicted"/>
<comment type="caution">
    <text evidence="1">The sequence shown here is derived from an EMBL/GenBank/DDBJ whole genome shotgun (WGS) entry which is preliminary data.</text>
</comment>
<dbReference type="AlphaFoldDB" id="A0A0R3MV21"/>
<dbReference type="Proteomes" id="UP000052023">
    <property type="component" value="Unassembled WGS sequence"/>
</dbReference>
<organism evidence="1 2">
    <name type="scientific">Bradyrhizobium retamae</name>
    <dbReference type="NCBI Taxonomy" id="1300035"/>
    <lineage>
        <taxon>Bacteria</taxon>
        <taxon>Pseudomonadati</taxon>
        <taxon>Pseudomonadota</taxon>
        <taxon>Alphaproteobacteria</taxon>
        <taxon>Hyphomicrobiales</taxon>
        <taxon>Nitrobacteraceae</taxon>
        <taxon>Bradyrhizobium</taxon>
    </lineage>
</organism>
<protein>
    <submittedName>
        <fullName evidence="1">Uncharacterized protein</fullName>
    </submittedName>
</protein>